<feature type="chain" id="PRO_5010238896" description="Outer membrane protein beta-barrel domain-containing protein" evidence="1">
    <location>
        <begin position="26"/>
        <end position="235"/>
    </location>
</feature>
<gene>
    <name evidence="2" type="ORF">SAMN04487941_1657</name>
</gene>
<sequence>MIRKKRIYQLLLLPLLLLLLTPAMAQQDDDQEMRNEDLLIDKAHDRVLKLNLLRMGAVQVSYEKMRSERISNEIALGYVYRGYFKGDSFFSPDKVNADGVEVRMSQRYYTSKKYSGTPFGFFHGPVFGYRFMVFEENVFNLPERNPQDPDYRFVGRLYQNTLELAYQAGGQFKLGRNFTAEVSAILGGRLQYVLAKGANELLTDNIRGYDLVAEENSAILLDPTPQLNISVGYSF</sequence>
<evidence type="ECO:0000256" key="1">
    <source>
        <dbReference type="SAM" id="SignalP"/>
    </source>
</evidence>
<reference evidence="3" key="1">
    <citation type="submission" date="2016-10" db="EMBL/GenBank/DDBJ databases">
        <authorList>
            <person name="Varghese N."/>
        </authorList>
    </citation>
    <scope>NUCLEOTIDE SEQUENCE [LARGE SCALE GENOMIC DNA]</scope>
    <source>
        <strain evidence="3">DSM 18820</strain>
    </source>
</reference>
<feature type="signal peptide" evidence="1">
    <location>
        <begin position="1"/>
        <end position="25"/>
    </location>
</feature>
<protein>
    <recommendedName>
        <fullName evidence="4">Outer membrane protein beta-barrel domain-containing protein</fullName>
    </recommendedName>
</protein>
<name>A0A1I7HTS4_9BACT</name>
<dbReference type="RefSeq" id="WP_068837905.1">
    <property type="nucleotide sequence ID" value="NZ_BMXC01000002.1"/>
</dbReference>
<dbReference type="AlphaFoldDB" id="A0A1I7HTS4"/>
<dbReference type="OrthoDB" id="850234at2"/>
<dbReference type="EMBL" id="FPCA01000002">
    <property type="protein sequence ID" value="SFU63896.1"/>
    <property type="molecule type" value="Genomic_DNA"/>
</dbReference>
<evidence type="ECO:0000313" key="3">
    <source>
        <dbReference type="Proteomes" id="UP000182491"/>
    </source>
</evidence>
<proteinExistence type="predicted"/>
<accession>A0A1I7HTS4</accession>
<dbReference type="Proteomes" id="UP000182491">
    <property type="component" value="Unassembled WGS sequence"/>
</dbReference>
<organism evidence="2 3">
    <name type="scientific">Pontibacter akesuensis</name>
    <dbReference type="NCBI Taxonomy" id="388950"/>
    <lineage>
        <taxon>Bacteria</taxon>
        <taxon>Pseudomonadati</taxon>
        <taxon>Bacteroidota</taxon>
        <taxon>Cytophagia</taxon>
        <taxon>Cytophagales</taxon>
        <taxon>Hymenobacteraceae</taxon>
        <taxon>Pontibacter</taxon>
    </lineage>
</organism>
<keyword evidence="3" id="KW-1185">Reference proteome</keyword>
<evidence type="ECO:0000313" key="2">
    <source>
        <dbReference type="EMBL" id="SFU63896.1"/>
    </source>
</evidence>
<keyword evidence="1" id="KW-0732">Signal</keyword>
<evidence type="ECO:0008006" key="4">
    <source>
        <dbReference type="Google" id="ProtNLM"/>
    </source>
</evidence>